<dbReference type="STRING" id="1802207.A3D44_02775"/>
<dbReference type="EMBL" id="MHOT01000012">
    <property type="protein sequence ID" value="OGZ69357.1"/>
    <property type="molecule type" value="Genomic_DNA"/>
</dbReference>
<accession>A0A1G2I400</accession>
<protein>
    <submittedName>
        <fullName evidence="1">Uncharacterized protein</fullName>
    </submittedName>
</protein>
<name>A0A1G2I400_9BACT</name>
<dbReference type="AlphaFoldDB" id="A0A1G2I400"/>
<reference evidence="1 2" key="1">
    <citation type="journal article" date="2016" name="Nat. Commun.">
        <title>Thousands of microbial genomes shed light on interconnected biogeochemical processes in an aquifer system.</title>
        <authorList>
            <person name="Anantharaman K."/>
            <person name="Brown C.T."/>
            <person name="Hug L.A."/>
            <person name="Sharon I."/>
            <person name="Castelle C.J."/>
            <person name="Probst A.J."/>
            <person name="Thomas B.C."/>
            <person name="Singh A."/>
            <person name="Wilkins M.J."/>
            <person name="Karaoz U."/>
            <person name="Brodie E.L."/>
            <person name="Williams K.H."/>
            <person name="Hubbard S.S."/>
            <person name="Banfield J.F."/>
        </authorList>
    </citation>
    <scope>NUCLEOTIDE SEQUENCE [LARGE SCALE GENOMIC DNA]</scope>
</reference>
<evidence type="ECO:0000313" key="1">
    <source>
        <dbReference type="EMBL" id="OGZ69357.1"/>
    </source>
</evidence>
<evidence type="ECO:0000313" key="2">
    <source>
        <dbReference type="Proteomes" id="UP000178820"/>
    </source>
</evidence>
<sequence>MRFSEVPGVVFDELTAFTRIEPIEMMEMDGRMISLLMFKKSGAIVGYLECDSSTGQYAYLKFWKADIGKEFNPFFFLANNPNPCFEIIAGRMYGDKDDPEKGNETIENIEVQYHSSPPQHFVAFALNDKFYKFIKRVEIMIRVIVSCNTPPELPVWSRFFKRNYLD</sequence>
<organism evidence="1 2">
    <name type="scientific">Candidatus Staskawiczbacteria bacterium RIFCSPHIGHO2_02_FULL_42_22</name>
    <dbReference type="NCBI Taxonomy" id="1802207"/>
    <lineage>
        <taxon>Bacteria</taxon>
        <taxon>Candidatus Staskawicziibacteriota</taxon>
    </lineage>
</organism>
<dbReference type="Proteomes" id="UP000178820">
    <property type="component" value="Unassembled WGS sequence"/>
</dbReference>
<proteinExistence type="predicted"/>
<comment type="caution">
    <text evidence="1">The sequence shown here is derived from an EMBL/GenBank/DDBJ whole genome shotgun (WGS) entry which is preliminary data.</text>
</comment>
<gene>
    <name evidence="1" type="ORF">A3D44_02775</name>
</gene>